<organism evidence="1 2">
    <name type="scientific">Thermaurantimonas aggregans</name>
    <dbReference type="NCBI Taxonomy" id="2173829"/>
    <lineage>
        <taxon>Bacteria</taxon>
        <taxon>Pseudomonadati</taxon>
        <taxon>Bacteroidota</taxon>
        <taxon>Flavobacteriia</taxon>
        <taxon>Flavobacteriales</taxon>
        <taxon>Schleiferiaceae</taxon>
        <taxon>Thermaurantimonas</taxon>
    </lineage>
</organism>
<gene>
    <name evidence="1" type="ORF">JCM31826_09320</name>
</gene>
<sequence length="174" mass="19453">MKKFSSFLFIVFLALSTACRKRVEYVYLEPPKALSERLPGDWKPSFVTYSTQVDLSSQGLPPVTVSGITENPNGNMRAEREPKNMNFQLQFSASVDLGFGLPIPIPVNINITGTYLISNDEKTVTLTQSNGSTLNFRVLTNEFNVQVWRTTYPFQAPLLGSLPIDMIITLVKTN</sequence>
<accession>A0A401XKD8</accession>
<dbReference type="Proteomes" id="UP000286715">
    <property type="component" value="Unassembled WGS sequence"/>
</dbReference>
<reference evidence="1 2" key="1">
    <citation type="submission" date="2018-11" db="EMBL/GenBank/DDBJ databases">
        <title>Schleiferia aggregans sp. nov., a moderately thermophilic heterotrophic bacterium isolated from microbial mats at a terrestrial hot spring.</title>
        <authorList>
            <person name="Iino T."/>
            <person name="Ohkuma M."/>
            <person name="Haruta S."/>
        </authorList>
    </citation>
    <scope>NUCLEOTIDE SEQUENCE [LARGE SCALE GENOMIC DNA]</scope>
    <source>
        <strain evidence="1 2">LA</strain>
    </source>
</reference>
<evidence type="ECO:0000313" key="1">
    <source>
        <dbReference type="EMBL" id="GCD77450.1"/>
    </source>
</evidence>
<dbReference type="RefSeq" id="WP_124397512.1">
    <property type="nucleotide sequence ID" value="NZ_BHZE01000007.1"/>
</dbReference>
<dbReference type="EMBL" id="BHZE01000007">
    <property type="protein sequence ID" value="GCD77450.1"/>
    <property type="molecule type" value="Genomic_DNA"/>
</dbReference>
<dbReference type="PROSITE" id="PS51257">
    <property type="entry name" value="PROKAR_LIPOPROTEIN"/>
    <property type="match status" value="1"/>
</dbReference>
<dbReference type="AlphaFoldDB" id="A0A401XKD8"/>
<proteinExistence type="predicted"/>
<dbReference type="OrthoDB" id="9907836at2"/>
<name>A0A401XKD8_9FLAO</name>
<protein>
    <submittedName>
        <fullName evidence="1">Uncharacterized protein</fullName>
    </submittedName>
</protein>
<comment type="caution">
    <text evidence="1">The sequence shown here is derived from an EMBL/GenBank/DDBJ whole genome shotgun (WGS) entry which is preliminary data.</text>
</comment>
<evidence type="ECO:0000313" key="2">
    <source>
        <dbReference type="Proteomes" id="UP000286715"/>
    </source>
</evidence>
<keyword evidence="2" id="KW-1185">Reference proteome</keyword>